<sequence>MLVILQVILLELGSIQDQLYLILVSMLVILQVILLEYNSCRWDNPKNVSMLVILQVILLESIR</sequence>
<evidence type="ECO:0000256" key="1">
    <source>
        <dbReference type="SAM" id="Phobius"/>
    </source>
</evidence>
<dbReference type="Proteomes" id="UP000008889">
    <property type="component" value="Chromosome"/>
</dbReference>
<proteinExistence type="predicted"/>
<name>G0H096_METMI</name>
<dbReference type="PATRIC" id="fig|1053692.7.peg.1108"/>
<evidence type="ECO:0000313" key="2">
    <source>
        <dbReference type="EMBL" id="AEK19977.1"/>
    </source>
</evidence>
<gene>
    <name evidence="2" type="ORF">GYY_05560</name>
</gene>
<dbReference type="EMBL" id="CP002913">
    <property type="protein sequence ID" value="AEK19977.1"/>
    <property type="molecule type" value="Genomic_DNA"/>
</dbReference>
<evidence type="ECO:0000313" key="3">
    <source>
        <dbReference type="Proteomes" id="UP000008889"/>
    </source>
</evidence>
<keyword evidence="1" id="KW-0812">Transmembrane</keyword>
<keyword evidence="1" id="KW-0472">Membrane</keyword>
<dbReference type="KEGG" id="mmd:GYY_05560"/>
<protein>
    <submittedName>
        <fullName evidence="2">Uncharacterized protein</fullName>
    </submittedName>
</protein>
<feature type="transmembrane region" description="Helical" evidence="1">
    <location>
        <begin position="19"/>
        <end position="37"/>
    </location>
</feature>
<accession>G0H096</accession>
<dbReference type="AlphaFoldDB" id="G0H096"/>
<reference evidence="2 3" key="1">
    <citation type="journal article" date="2011" name="J. Bacteriol.">
        <title>Complete Genome Sequence of a Nonculturable Methanococcus maripaludis Strain Extracted in a Metagenomic Survey of Petroleum Reservoir Fluids.</title>
        <authorList>
            <person name="Wang X."/>
            <person name="Greenfield P."/>
            <person name="Li D."/>
            <person name="Hendry P."/>
            <person name="Volk H."/>
            <person name="Sutherland T.D."/>
        </authorList>
    </citation>
    <scope>NUCLEOTIDE SEQUENCE [LARGE SCALE GENOMIC DNA]</scope>
    <source>
        <strain evidence="2 3">X1</strain>
    </source>
</reference>
<keyword evidence="1" id="KW-1133">Transmembrane helix</keyword>
<organism evidence="3">
    <name type="scientific">Methanococcus maripaludis X1</name>
    <dbReference type="NCBI Taxonomy" id="1053692"/>
    <lineage>
        <taxon>Archaea</taxon>
        <taxon>Methanobacteriati</taxon>
        <taxon>Methanobacteriota</taxon>
        <taxon>Methanomada group</taxon>
        <taxon>Methanococci</taxon>
        <taxon>Methanococcales</taxon>
        <taxon>Methanococcaceae</taxon>
        <taxon>Methanococcus</taxon>
    </lineage>
</organism>
<dbReference type="HOGENOM" id="CLU_194996_0_0_2"/>